<proteinExistence type="predicted"/>
<dbReference type="Gene3D" id="3.30.160.60">
    <property type="entry name" value="Classic Zinc Finger"/>
    <property type="match status" value="1"/>
</dbReference>
<gene>
    <name evidence="4" type="ORF">B0H64DRAFT_390091</name>
</gene>
<dbReference type="SMART" id="SM00355">
    <property type="entry name" value="ZnF_C2H2"/>
    <property type="match status" value="2"/>
</dbReference>
<dbReference type="InterPro" id="IPR013087">
    <property type="entry name" value="Znf_C2H2_type"/>
</dbReference>
<reference evidence="4" key="2">
    <citation type="submission" date="2023-06" db="EMBL/GenBank/DDBJ databases">
        <authorList>
            <consortium name="Lawrence Berkeley National Laboratory"/>
            <person name="Haridas S."/>
            <person name="Hensen N."/>
            <person name="Bonometti L."/>
            <person name="Westerberg I."/>
            <person name="Brannstrom I.O."/>
            <person name="Guillou S."/>
            <person name="Cros-Aarteil S."/>
            <person name="Calhoun S."/>
            <person name="Kuo A."/>
            <person name="Mondo S."/>
            <person name="Pangilinan J."/>
            <person name="Riley R."/>
            <person name="Labutti K."/>
            <person name="Andreopoulos B."/>
            <person name="Lipzen A."/>
            <person name="Chen C."/>
            <person name="Yanf M."/>
            <person name="Daum C."/>
            <person name="Ng V."/>
            <person name="Clum A."/>
            <person name="Steindorff A."/>
            <person name="Ohm R."/>
            <person name="Martin F."/>
            <person name="Silar P."/>
            <person name="Natvig D."/>
            <person name="Lalanne C."/>
            <person name="Gautier V."/>
            <person name="Ament-Velasquez S.L."/>
            <person name="Kruys A."/>
            <person name="Hutchinson M.I."/>
            <person name="Powell A.J."/>
            <person name="Barry K."/>
            <person name="Miller A.N."/>
            <person name="Grigoriev I.V."/>
            <person name="Debuchy R."/>
            <person name="Gladieux P."/>
            <person name="Thoren M.H."/>
            <person name="Johannesson H."/>
        </authorList>
    </citation>
    <scope>NUCLEOTIDE SEQUENCE</scope>
    <source>
        <strain evidence="4">CBS 168.71</strain>
    </source>
</reference>
<reference evidence="4" key="1">
    <citation type="journal article" date="2023" name="Mol. Phylogenet. Evol.">
        <title>Genome-scale phylogeny and comparative genomics of the fungal order Sordariales.</title>
        <authorList>
            <person name="Hensen N."/>
            <person name="Bonometti L."/>
            <person name="Westerberg I."/>
            <person name="Brannstrom I.O."/>
            <person name="Guillou S."/>
            <person name="Cros-Aarteil S."/>
            <person name="Calhoun S."/>
            <person name="Haridas S."/>
            <person name="Kuo A."/>
            <person name="Mondo S."/>
            <person name="Pangilinan J."/>
            <person name="Riley R."/>
            <person name="LaButti K."/>
            <person name="Andreopoulos B."/>
            <person name="Lipzen A."/>
            <person name="Chen C."/>
            <person name="Yan M."/>
            <person name="Daum C."/>
            <person name="Ng V."/>
            <person name="Clum A."/>
            <person name="Steindorff A."/>
            <person name="Ohm R.A."/>
            <person name="Martin F."/>
            <person name="Silar P."/>
            <person name="Natvig D.O."/>
            <person name="Lalanne C."/>
            <person name="Gautier V."/>
            <person name="Ament-Velasquez S.L."/>
            <person name="Kruys A."/>
            <person name="Hutchinson M.I."/>
            <person name="Powell A.J."/>
            <person name="Barry K."/>
            <person name="Miller A.N."/>
            <person name="Grigoriev I.V."/>
            <person name="Debuchy R."/>
            <person name="Gladieux P."/>
            <person name="Hiltunen Thoren M."/>
            <person name="Johannesson H."/>
        </authorList>
    </citation>
    <scope>NUCLEOTIDE SEQUENCE</scope>
    <source>
        <strain evidence="4">CBS 168.71</strain>
    </source>
</reference>
<feature type="region of interest" description="Disordered" evidence="2">
    <location>
        <begin position="392"/>
        <end position="452"/>
    </location>
</feature>
<accession>A0AAE0HJD9</accession>
<keyword evidence="1" id="KW-0862">Zinc</keyword>
<name>A0AAE0HJD9_9PEZI</name>
<dbReference type="AlphaFoldDB" id="A0AAE0HJD9"/>
<dbReference type="PROSITE" id="PS00028">
    <property type="entry name" value="ZINC_FINGER_C2H2_1"/>
    <property type="match status" value="1"/>
</dbReference>
<feature type="compositionally biased region" description="Polar residues" evidence="2">
    <location>
        <begin position="428"/>
        <end position="438"/>
    </location>
</feature>
<evidence type="ECO:0000256" key="1">
    <source>
        <dbReference type="PROSITE-ProRule" id="PRU00042"/>
    </source>
</evidence>
<dbReference type="PROSITE" id="PS50157">
    <property type="entry name" value="ZINC_FINGER_C2H2_2"/>
    <property type="match status" value="1"/>
</dbReference>
<evidence type="ECO:0000313" key="5">
    <source>
        <dbReference type="Proteomes" id="UP001278766"/>
    </source>
</evidence>
<evidence type="ECO:0000259" key="3">
    <source>
        <dbReference type="PROSITE" id="PS50157"/>
    </source>
</evidence>
<organism evidence="4 5">
    <name type="scientific">Chaetomium fimeti</name>
    <dbReference type="NCBI Taxonomy" id="1854472"/>
    <lineage>
        <taxon>Eukaryota</taxon>
        <taxon>Fungi</taxon>
        <taxon>Dikarya</taxon>
        <taxon>Ascomycota</taxon>
        <taxon>Pezizomycotina</taxon>
        <taxon>Sordariomycetes</taxon>
        <taxon>Sordariomycetidae</taxon>
        <taxon>Sordariales</taxon>
        <taxon>Chaetomiaceae</taxon>
        <taxon>Chaetomium</taxon>
    </lineage>
</organism>
<dbReference type="RefSeq" id="XP_062660205.1">
    <property type="nucleotide sequence ID" value="XM_062803373.1"/>
</dbReference>
<evidence type="ECO:0000313" key="4">
    <source>
        <dbReference type="EMBL" id="KAK3296691.1"/>
    </source>
</evidence>
<keyword evidence="1" id="KW-0479">Metal-binding</keyword>
<feature type="region of interest" description="Disordered" evidence="2">
    <location>
        <begin position="594"/>
        <end position="625"/>
    </location>
</feature>
<protein>
    <recommendedName>
        <fullName evidence="3">C2H2-type domain-containing protein</fullName>
    </recommendedName>
</protein>
<dbReference type="GeneID" id="87840321"/>
<evidence type="ECO:0000256" key="2">
    <source>
        <dbReference type="SAM" id="MobiDB-lite"/>
    </source>
</evidence>
<dbReference type="GO" id="GO:0008270">
    <property type="term" value="F:zinc ion binding"/>
    <property type="evidence" value="ECO:0007669"/>
    <property type="project" value="UniProtKB-KW"/>
</dbReference>
<comment type="caution">
    <text evidence="4">The sequence shown here is derived from an EMBL/GenBank/DDBJ whole genome shotgun (WGS) entry which is preliminary data.</text>
</comment>
<sequence length="701" mass="77704">MCRYSAQAISSSCPAEDRLDSRGADMADCRPPGFGSEPDWWLRSYRIESYFADRDSPFAFPCDRFRIYSDEPRNRAIAEIDGVAAGLTFLDKLENLIDVFPERGLRGGSSATDLGLNNDDPYPKDLDIHGDDHQCALIHGSIQVDLPAEPNLDESFGSEPDLDFPVEKTGDVGKAWRGLGSLRRGMKAEFRRFNEVASRAASTTMSRLRSKFPSSRALADCGTLVYRDVLDGLCPSTLEEIFAFASLSHAMSRILVRQKRMEDAQVLLGVQRWRDCIGNVDEKSVFDTLASEMWPSSCMFSTQPERAASGSLSQAIPGLEGLDNTSQFLKKAANITATEMGHIPGDVSHTGDTGPPPSSLEDDVLNITERTAEEFNFSQLCRFGDGDPYLRPMNIEPRELSKSCGPDQPIPGYNPPHFHRPPLGGHSPASNQPPSDCHTSPVSSSLPSSSSCGQRFYRFPVTDEVFDCKAINLRNTVTFLAVLAFASDWGDGFYLFSGSGKTAAHNRTGSAWARERSKTERKLRREFFDPLKKVGTDDAGFLALLAVAKRFVVLGLLGTKDEVQDYLIAISKEFLTCGDRQAKFARWVLLGQSPSSTAASSSKPEQQNKRRKPSERQLGDGGPTRKKQCIYRCEHPGCGGEYHSASGLSKHKKKHLPVTEIVRCDVCEYSSDRRDLVRQHFLRQHGPDLPPYLQEVRRGHR</sequence>
<dbReference type="Proteomes" id="UP001278766">
    <property type="component" value="Unassembled WGS sequence"/>
</dbReference>
<dbReference type="EMBL" id="JAUEPN010000003">
    <property type="protein sequence ID" value="KAK3296691.1"/>
    <property type="molecule type" value="Genomic_DNA"/>
</dbReference>
<feature type="compositionally biased region" description="Low complexity" evidence="2">
    <location>
        <begin position="440"/>
        <end position="451"/>
    </location>
</feature>
<keyword evidence="1" id="KW-0863">Zinc-finger</keyword>
<feature type="domain" description="C2H2-type" evidence="3">
    <location>
        <begin position="631"/>
        <end position="655"/>
    </location>
</feature>
<keyword evidence="5" id="KW-1185">Reference proteome</keyword>